<dbReference type="AlphaFoldDB" id="A0A0D7AQP4"/>
<sequence length="363" mass="40229">MSAVTDPTYRRCEELWTPDGDIVIQSGSDDDSTRVLYRMHRASLGEAPVLTDMVASALRCSHTPESLRNLLDESCLDLPLLTLAYSVDETTVFLQALHDQTSFPPPPGPSLPPESSPLPPITHILAVLRLSTVYDVTRLRRIAIAHLDTFFPTSFPTLSKTLRALSSGLKIDTFPGPARHSTVPVSDLISRAYEARVPWIIPYSTYLYTLSATMSRLTSDIILSSYISAPDRSACLIAFAHKFTHLARMTLHLQRYPLHDVDTHTCAGEADWEVLRAVFVEGADALADCVLHTLRYTDMLWLLIDAAAPGIRACDACVKAVGEESEAARRGYWDELPVVLGLPPWDELEKMREAELGVTEQPM</sequence>
<gene>
    <name evidence="1" type="ORF">FISHEDRAFT_69261</name>
</gene>
<dbReference type="OrthoDB" id="3061483at2759"/>
<evidence type="ECO:0008006" key="3">
    <source>
        <dbReference type="Google" id="ProtNLM"/>
    </source>
</evidence>
<keyword evidence="2" id="KW-1185">Reference proteome</keyword>
<accession>A0A0D7AQP4</accession>
<organism evidence="1 2">
    <name type="scientific">Fistulina hepatica ATCC 64428</name>
    <dbReference type="NCBI Taxonomy" id="1128425"/>
    <lineage>
        <taxon>Eukaryota</taxon>
        <taxon>Fungi</taxon>
        <taxon>Dikarya</taxon>
        <taxon>Basidiomycota</taxon>
        <taxon>Agaricomycotina</taxon>
        <taxon>Agaricomycetes</taxon>
        <taxon>Agaricomycetidae</taxon>
        <taxon>Agaricales</taxon>
        <taxon>Fistulinaceae</taxon>
        <taxon>Fistulina</taxon>
    </lineage>
</organism>
<reference evidence="1 2" key="1">
    <citation type="journal article" date="2015" name="Fungal Genet. Biol.">
        <title>Evolution of novel wood decay mechanisms in Agaricales revealed by the genome sequences of Fistulina hepatica and Cylindrobasidium torrendii.</title>
        <authorList>
            <person name="Floudas D."/>
            <person name="Held B.W."/>
            <person name="Riley R."/>
            <person name="Nagy L.G."/>
            <person name="Koehler G."/>
            <person name="Ransdell A.S."/>
            <person name="Younus H."/>
            <person name="Chow J."/>
            <person name="Chiniquy J."/>
            <person name="Lipzen A."/>
            <person name="Tritt A."/>
            <person name="Sun H."/>
            <person name="Haridas S."/>
            <person name="LaButti K."/>
            <person name="Ohm R.A."/>
            <person name="Kues U."/>
            <person name="Blanchette R.A."/>
            <person name="Grigoriev I.V."/>
            <person name="Minto R.E."/>
            <person name="Hibbett D.S."/>
        </authorList>
    </citation>
    <scope>NUCLEOTIDE SEQUENCE [LARGE SCALE GENOMIC DNA]</scope>
    <source>
        <strain evidence="1 2">ATCC 64428</strain>
    </source>
</reference>
<protein>
    <recommendedName>
        <fullName evidence="3">BTB domain-containing protein</fullName>
    </recommendedName>
</protein>
<proteinExistence type="predicted"/>
<name>A0A0D7AQP4_9AGAR</name>
<dbReference type="EMBL" id="KN881628">
    <property type="protein sequence ID" value="KIY53123.1"/>
    <property type="molecule type" value="Genomic_DNA"/>
</dbReference>
<dbReference type="Proteomes" id="UP000054144">
    <property type="component" value="Unassembled WGS sequence"/>
</dbReference>
<evidence type="ECO:0000313" key="2">
    <source>
        <dbReference type="Proteomes" id="UP000054144"/>
    </source>
</evidence>
<evidence type="ECO:0000313" key="1">
    <source>
        <dbReference type="EMBL" id="KIY53123.1"/>
    </source>
</evidence>